<feature type="compositionally biased region" description="Polar residues" evidence="2">
    <location>
        <begin position="292"/>
        <end position="308"/>
    </location>
</feature>
<evidence type="ECO:0000313" key="5">
    <source>
        <dbReference type="Proteomes" id="UP001642409"/>
    </source>
</evidence>
<evidence type="ECO:0000313" key="4">
    <source>
        <dbReference type="EMBL" id="CAL6057938.1"/>
    </source>
</evidence>
<organism evidence="3">
    <name type="scientific">Hexamita inflata</name>
    <dbReference type="NCBI Taxonomy" id="28002"/>
    <lineage>
        <taxon>Eukaryota</taxon>
        <taxon>Metamonada</taxon>
        <taxon>Diplomonadida</taxon>
        <taxon>Hexamitidae</taxon>
        <taxon>Hexamitinae</taxon>
        <taxon>Hexamita</taxon>
    </lineage>
</organism>
<dbReference type="Proteomes" id="UP001642409">
    <property type="component" value="Unassembled WGS sequence"/>
</dbReference>
<dbReference type="AlphaFoldDB" id="A0AA86UN37"/>
<keyword evidence="5" id="KW-1185">Reference proteome</keyword>
<comment type="caution">
    <text evidence="3">The sequence shown here is derived from an EMBL/GenBank/DDBJ whole genome shotgun (WGS) entry which is preliminary data.</text>
</comment>
<name>A0AA86UN37_9EUKA</name>
<dbReference type="EMBL" id="CATOUU010000742">
    <property type="protein sequence ID" value="CAI9945238.1"/>
    <property type="molecule type" value="Genomic_DNA"/>
</dbReference>
<evidence type="ECO:0000313" key="3">
    <source>
        <dbReference type="EMBL" id="CAI9945238.1"/>
    </source>
</evidence>
<feature type="region of interest" description="Disordered" evidence="2">
    <location>
        <begin position="95"/>
        <end position="114"/>
    </location>
</feature>
<feature type="region of interest" description="Disordered" evidence="2">
    <location>
        <begin position="279"/>
        <end position="309"/>
    </location>
</feature>
<reference evidence="3" key="1">
    <citation type="submission" date="2023-06" db="EMBL/GenBank/DDBJ databases">
        <authorList>
            <person name="Kurt Z."/>
        </authorList>
    </citation>
    <scope>NUCLEOTIDE SEQUENCE</scope>
</reference>
<accession>A0AA86UN37</accession>
<gene>
    <name evidence="3" type="ORF">HINF_LOCUS32883</name>
    <name evidence="4" type="ORF">HINF_LOCUS47828</name>
</gene>
<proteinExistence type="predicted"/>
<evidence type="ECO:0000256" key="1">
    <source>
        <dbReference type="SAM" id="Coils"/>
    </source>
</evidence>
<evidence type="ECO:0000256" key="2">
    <source>
        <dbReference type="SAM" id="MobiDB-lite"/>
    </source>
</evidence>
<keyword evidence="1" id="KW-0175">Coiled coil</keyword>
<dbReference type="EMBL" id="CAXDID020000217">
    <property type="protein sequence ID" value="CAL6057938.1"/>
    <property type="molecule type" value="Genomic_DNA"/>
</dbReference>
<reference evidence="4 5" key="2">
    <citation type="submission" date="2024-07" db="EMBL/GenBank/DDBJ databases">
        <authorList>
            <person name="Akdeniz Z."/>
        </authorList>
    </citation>
    <scope>NUCLEOTIDE SEQUENCE [LARGE SCALE GENOMIC DNA]</scope>
</reference>
<feature type="coiled-coil region" evidence="1">
    <location>
        <begin position="350"/>
        <end position="384"/>
    </location>
</feature>
<feature type="compositionally biased region" description="Low complexity" evidence="2">
    <location>
        <begin position="96"/>
        <end position="109"/>
    </location>
</feature>
<protein>
    <submittedName>
        <fullName evidence="4">Hypothetical_protein</fullName>
    </submittedName>
</protein>
<sequence>MNLKYQHLRNRTREMSREMSRNSSIQSIINQSSQINLKQLQNENVDNITLFEQPEEQVQTLINELPPRAIQSQNSLTPQVGQLSKMAQQYSSYQFNYSGNSSENKSSSSDLPDNYKQLSRLSQLAKSQASLNVSLNKVSSINLSSSPENLSLFMDKNQSNNKTSILAQKASKIKENLVQIVVENGEQLVQLIEFSLELNKSTLFEESIDIKILNEMQQMVSLTIKDEYFDKVKDIIYNHINKSNKPPEFSIANSNENSNNSNQDIQSIQFDSHQEQSYSVLMDDSHSKEKSSNALEVQQQSDTAVSQELSHKQRVQNILNLIKDQEQLQLESAQKIQPKNINQKEQEKMYKQLIKFNKQVQKQIAKMQKQQQKLLNNIEMLKQQEMMMVDLYRMQFQNNQTLTHITYNIVINMQDMPDNSYLLLSDCFNELMKNISIKQQTNKDVSIVCNDSELDQVKQYLNLMEINEKKLTYRIDIERYDGKQKNIEQQLNYVVIVNMKGLPKYYSSIFYEHFQEIIQCISIKVLRNNNIEIVCQKQQLENVKNAVSIKVDNQILQFTYKMK</sequence>